<sequence length="194" mass="21467">MGGIRQKFNGRMACSPVFFLSPPLISLRTIAFSRLAHSAVPASQTHRLRTPSPSSYTILQDCRQPLAQAPIVNLNLNGTFESVCTSLQYLSWKMEDDPPTRSMVKDLRTRVSINLLAAEHGDALSLEGMNGFARPGFGMQKTLCEYDKHPDRTNSQLQSPWSPQTPYASLTVLEARLPSPFPVPPQLPASPYPE</sequence>
<keyword evidence="2" id="KW-1185">Reference proteome</keyword>
<reference evidence="1 2" key="1">
    <citation type="submission" date="2020-01" db="EMBL/GenBank/DDBJ databases">
        <authorList>
            <person name="Gupta K D."/>
        </authorList>
    </citation>
    <scope>NUCLEOTIDE SEQUENCE [LARGE SCALE GENOMIC DNA]</scope>
</reference>
<dbReference type="Proteomes" id="UP000467700">
    <property type="component" value="Unassembled WGS sequence"/>
</dbReference>
<dbReference type="EMBL" id="CACVBS010000039">
    <property type="protein sequence ID" value="CAA7263484.1"/>
    <property type="molecule type" value="Genomic_DNA"/>
</dbReference>
<protein>
    <submittedName>
        <fullName evidence="1">Uncharacterized protein</fullName>
    </submittedName>
</protein>
<name>A0A8S0W5I9_CYCAE</name>
<comment type="caution">
    <text evidence="1">The sequence shown here is derived from an EMBL/GenBank/DDBJ whole genome shotgun (WGS) entry which is preliminary data.</text>
</comment>
<proteinExistence type="predicted"/>
<dbReference type="AlphaFoldDB" id="A0A8S0W5I9"/>
<evidence type="ECO:0000313" key="2">
    <source>
        <dbReference type="Proteomes" id="UP000467700"/>
    </source>
</evidence>
<accession>A0A8S0W5I9</accession>
<gene>
    <name evidence="1" type="ORF">AAE3_LOCUS5525</name>
</gene>
<evidence type="ECO:0000313" key="1">
    <source>
        <dbReference type="EMBL" id="CAA7263484.1"/>
    </source>
</evidence>
<organism evidence="1 2">
    <name type="scientific">Cyclocybe aegerita</name>
    <name type="common">Black poplar mushroom</name>
    <name type="synonym">Agrocybe aegerita</name>
    <dbReference type="NCBI Taxonomy" id="1973307"/>
    <lineage>
        <taxon>Eukaryota</taxon>
        <taxon>Fungi</taxon>
        <taxon>Dikarya</taxon>
        <taxon>Basidiomycota</taxon>
        <taxon>Agaricomycotina</taxon>
        <taxon>Agaricomycetes</taxon>
        <taxon>Agaricomycetidae</taxon>
        <taxon>Agaricales</taxon>
        <taxon>Agaricineae</taxon>
        <taxon>Bolbitiaceae</taxon>
        <taxon>Cyclocybe</taxon>
    </lineage>
</organism>